<evidence type="ECO:0000313" key="3">
    <source>
        <dbReference type="EMBL" id="WAQ92775.1"/>
    </source>
</evidence>
<feature type="compositionally biased region" description="Basic and acidic residues" evidence="1">
    <location>
        <begin position="70"/>
        <end position="83"/>
    </location>
</feature>
<evidence type="ECO:0000256" key="2">
    <source>
        <dbReference type="SAM" id="SignalP"/>
    </source>
</evidence>
<reference evidence="3" key="1">
    <citation type="submission" date="2022-10" db="EMBL/GenBank/DDBJ databases">
        <title>Puccinia triticina Genome sequencing and assembly.</title>
        <authorList>
            <person name="Li C."/>
        </authorList>
    </citation>
    <scope>NUCLEOTIDE SEQUENCE</scope>
    <source>
        <strain evidence="3">Pt15</strain>
    </source>
</reference>
<feature type="region of interest" description="Disordered" evidence="1">
    <location>
        <begin position="44"/>
        <end position="96"/>
    </location>
</feature>
<protein>
    <submittedName>
        <fullName evidence="3">Uncharacterized protein</fullName>
    </submittedName>
</protein>
<feature type="chain" id="PRO_5045897590" evidence="2">
    <location>
        <begin position="23"/>
        <end position="620"/>
    </location>
</feature>
<keyword evidence="2" id="KW-0732">Signal</keyword>
<name>A0ABY7D7B3_9BASI</name>
<keyword evidence="4" id="KW-1185">Reference proteome</keyword>
<feature type="signal peptide" evidence="2">
    <location>
        <begin position="1"/>
        <end position="22"/>
    </location>
</feature>
<dbReference type="RefSeq" id="XP_053028330.1">
    <property type="nucleotide sequence ID" value="XM_053164354.1"/>
</dbReference>
<evidence type="ECO:0000256" key="1">
    <source>
        <dbReference type="SAM" id="MobiDB-lite"/>
    </source>
</evidence>
<dbReference type="GeneID" id="77805249"/>
<feature type="compositionally biased region" description="Polar residues" evidence="1">
    <location>
        <begin position="84"/>
        <end position="96"/>
    </location>
</feature>
<organism evidence="3 4">
    <name type="scientific">Puccinia triticina</name>
    <dbReference type="NCBI Taxonomy" id="208348"/>
    <lineage>
        <taxon>Eukaryota</taxon>
        <taxon>Fungi</taxon>
        <taxon>Dikarya</taxon>
        <taxon>Basidiomycota</taxon>
        <taxon>Pucciniomycotina</taxon>
        <taxon>Pucciniomycetes</taxon>
        <taxon>Pucciniales</taxon>
        <taxon>Pucciniaceae</taxon>
        <taxon>Puccinia</taxon>
    </lineage>
</organism>
<dbReference type="Proteomes" id="UP001164743">
    <property type="component" value="Chromosome 17A"/>
</dbReference>
<sequence length="620" mass="71465">MVYLRALTLTLVVLLLAEICTCTPLNKEVASQGKEVERGIEALDDPMDLALTPSDVENSSNRAGSHMSRGKNDDPLGVKEAGKTDQSSKQTEPISGSSAYQHLVAVAQEIEPGLRMQHDQKTLEMRQTDWLSMIGIFEYTRSVTNGAVPSHVADMDSKTRERILGELNDFYELIETIYGCQTLPTPTAKPVGREPLDFTPKPSLELEEYKQWIRKLVSFLDTTANLDGPNFYARAAWNNCIFHILSYLYKYHLIPAELDESFQGYLRNPVFLRWLAMESHGRFYSDIRYWSKFHGNLEEVEFLQNHPLLTSIAEIFNVLRRREQDLLVFYRLKIFVESFYGRFLPYERMDPKKLPIQAQWHLNFLNKMEKIVSKELQLTQTHYEEELADGFLEVKDELMNMKNFLIRPVVSPEYQDEHMLQFLRFSFDILDFAQKKYGAKFTEQLGLNDRMDPSTLEYEKSFEFMKATRKLHVWMAIATGHTYFVSTGLKDGLSIPPDAWSRADFFWNKLPQSAIGYKKTVSRGSKEDPGWKELFSTNRFFALIEDAWDSEIISHIKIYWTFKKVANKKIAGDDNDKLRMGETDALPTACRNVEGPGDCGSLRYAFSQRKTAATFASGRL</sequence>
<dbReference type="EMBL" id="CP110437">
    <property type="protein sequence ID" value="WAQ92775.1"/>
    <property type="molecule type" value="Genomic_DNA"/>
</dbReference>
<evidence type="ECO:0000313" key="4">
    <source>
        <dbReference type="Proteomes" id="UP001164743"/>
    </source>
</evidence>
<accession>A0ABY7D7B3</accession>
<proteinExistence type="predicted"/>
<gene>
    <name evidence="3" type="ORF">PtA15_17A257</name>
</gene>